<dbReference type="PANTHER" id="PTHR46268">
    <property type="entry name" value="STRESS RESPONSE PROTEIN NHAX"/>
    <property type="match status" value="1"/>
</dbReference>
<dbReference type="InterPro" id="IPR006016">
    <property type="entry name" value="UspA"/>
</dbReference>
<gene>
    <name evidence="4" type="ORF">FTRO_0040140</name>
    <name evidence="3" type="ORF">R53137_KAKDMLNK_00710</name>
</gene>
<dbReference type="InterPro" id="IPR006015">
    <property type="entry name" value="Universal_stress_UspA"/>
</dbReference>
<dbReference type="Proteomes" id="UP001314262">
    <property type="component" value="Unassembled WGS sequence"/>
</dbReference>
<dbReference type="EMBL" id="CAUZLT010000003">
    <property type="protein sequence ID" value="CAK1238841.1"/>
    <property type="molecule type" value="Genomic_DNA"/>
</dbReference>
<evidence type="ECO:0000313" key="5">
    <source>
        <dbReference type="Proteomes" id="UP001314262"/>
    </source>
</evidence>
<comment type="similarity">
    <text evidence="1">Belongs to the universal stress protein A family.</text>
</comment>
<dbReference type="SUPFAM" id="SSF52402">
    <property type="entry name" value="Adenine nucleotide alpha hydrolases-like"/>
    <property type="match status" value="1"/>
</dbReference>
<protein>
    <submittedName>
        <fullName evidence="4">Universal stress protein UspA</fullName>
    </submittedName>
    <submittedName>
        <fullName evidence="3">UspA family (UspA)</fullName>
    </submittedName>
</protein>
<sequence>MTQSYQKILVPVDGSKEAEAALKRAIALAKEDGNVELVIANVIDTRAIQNITSFDNTMIDTITEDARQSLETYKKEATDAGLSNVSYRIDYGSPKTMIATDIPKEIKADLIVIGATGLNTVERLVVGSVTAFVTRMATIDVLVVRCEKLAQK</sequence>
<reference evidence="4" key="1">
    <citation type="journal article" date="2015" name="BMC Genomics">
        <title>Comparative genomics of Fructobacillus spp. and Leuconostoc spp. reveals niche-specific evolution of Fructobacillus spp.</title>
        <authorList>
            <person name="Endo A."/>
            <person name="Tanizawa Y."/>
            <person name="Tanaka N."/>
            <person name="Maeno S."/>
            <person name="Kumar H."/>
            <person name="Shiwa Y."/>
            <person name="Okada S."/>
            <person name="Yoshikawa H."/>
            <person name="Dicks L."/>
            <person name="Nakagawa J."/>
            <person name="Arita M."/>
        </authorList>
    </citation>
    <scope>NUCLEOTIDE SEQUENCE [LARGE SCALE GENOMIC DNA]</scope>
    <source>
        <strain evidence="4">F214-1</strain>
    </source>
</reference>
<dbReference type="AlphaFoldDB" id="A0A3F3HEM5"/>
<dbReference type="Pfam" id="PF00582">
    <property type="entry name" value="Usp"/>
    <property type="match status" value="1"/>
</dbReference>
<name>A0A3F3HEM5_9LACO</name>
<dbReference type="PANTHER" id="PTHR46268:SF6">
    <property type="entry name" value="UNIVERSAL STRESS PROTEIN UP12"/>
    <property type="match status" value="1"/>
</dbReference>
<dbReference type="STRING" id="709323.GCA_001047135_00824"/>
<dbReference type="Proteomes" id="UP000064514">
    <property type="component" value="Unassembled WGS sequence"/>
</dbReference>
<evidence type="ECO:0000313" key="3">
    <source>
        <dbReference type="EMBL" id="CAK1238841.1"/>
    </source>
</evidence>
<keyword evidence="5" id="KW-1185">Reference proteome</keyword>
<dbReference type="CDD" id="cd00293">
    <property type="entry name" value="USP-like"/>
    <property type="match status" value="1"/>
</dbReference>
<dbReference type="PRINTS" id="PR01438">
    <property type="entry name" value="UNVRSLSTRESS"/>
</dbReference>
<reference evidence="3 5" key="2">
    <citation type="submission" date="2023-10" db="EMBL/GenBank/DDBJ databases">
        <authorList>
            <person name="Botero Cardona J."/>
        </authorList>
    </citation>
    <scope>NUCLEOTIDE SEQUENCE [LARGE SCALE GENOMIC DNA]</scope>
    <source>
        <strain evidence="3 5">R-53137</strain>
    </source>
</reference>
<dbReference type="EMBL" id="DF968081">
    <property type="protein sequence ID" value="GAP04279.1"/>
    <property type="molecule type" value="Genomic_DNA"/>
</dbReference>
<accession>A0A3F3HEM5</accession>
<feature type="domain" description="UspA" evidence="2">
    <location>
        <begin position="5"/>
        <end position="145"/>
    </location>
</feature>
<evidence type="ECO:0000313" key="4">
    <source>
        <dbReference type="EMBL" id="GAP04279.1"/>
    </source>
</evidence>
<dbReference type="Gene3D" id="3.40.50.620">
    <property type="entry name" value="HUPs"/>
    <property type="match status" value="1"/>
</dbReference>
<dbReference type="RefSeq" id="WP_059393711.1">
    <property type="nucleotide sequence ID" value="NZ_BOJU01000003.1"/>
</dbReference>
<evidence type="ECO:0000259" key="2">
    <source>
        <dbReference type="Pfam" id="PF00582"/>
    </source>
</evidence>
<organism evidence="4">
    <name type="scientific">Fructobacillus tropaeoli</name>
    <dbReference type="NCBI Taxonomy" id="709323"/>
    <lineage>
        <taxon>Bacteria</taxon>
        <taxon>Bacillati</taxon>
        <taxon>Bacillota</taxon>
        <taxon>Bacilli</taxon>
        <taxon>Lactobacillales</taxon>
        <taxon>Lactobacillaceae</taxon>
        <taxon>Fructobacillus</taxon>
    </lineage>
</organism>
<proteinExistence type="inferred from homology"/>
<evidence type="ECO:0000256" key="1">
    <source>
        <dbReference type="ARBA" id="ARBA00008791"/>
    </source>
</evidence>
<dbReference type="InterPro" id="IPR014729">
    <property type="entry name" value="Rossmann-like_a/b/a_fold"/>
</dbReference>